<keyword evidence="3" id="KW-1185">Reference proteome</keyword>
<sequence>MKAVDDVRTALLQVITGLVVLVGAYATWRQVRVSQEDLRLAQEGYLADRFSRAVDQLGSDKPDVRIGGFHALWRIAEQSDRDRDAVISSRRRTCASACPRPPAGPAAEPAARPAP</sequence>
<dbReference type="Proteomes" id="UP000095329">
    <property type="component" value="Unassembled WGS sequence"/>
</dbReference>
<comment type="caution">
    <text evidence="2">The sequence shown here is derived from an EMBL/GenBank/DDBJ whole genome shotgun (WGS) entry which is preliminary data.</text>
</comment>
<evidence type="ECO:0000313" key="2">
    <source>
        <dbReference type="EMBL" id="OEJ94748.1"/>
    </source>
</evidence>
<feature type="region of interest" description="Disordered" evidence="1">
    <location>
        <begin position="84"/>
        <end position="115"/>
    </location>
</feature>
<reference evidence="2 3" key="1">
    <citation type="journal article" date="2013" name="Genome Announc.">
        <title>Genome Sequence of Streptomyces violaceusniger Strain SPC6, a Halotolerant Streptomycete That Exhibits Rapid Growth and Development.</title>
        <authorList>
            <person name="Chen X."/>
            <person name="Zhang B."/>
            <person name="Zhang W."/>
            <person name="Wu X."/>
            <person name="Zhang M."/>
            <person name="Chen T."/>
            <person name="Liu G."/>
            <person name="Dyson P."/>
        </authorList>
    </citation>
    <scope>NUCLEOTIDE SEQUENCE [LARGE SCALE GENOMIC DNA]</scope>
    <source>
        <strain evidence="2 3">SPC6</strain>
    </source>
</reference>
<dbReference type="STRING" id="1306406.J116_009940"/>
<feature type="compositionally biased region" description="Low complexity" evidence="1">
    <location>
        <begin position="105"/>
        <end position="115"/>
    </location>
</feature>
<proteinExistence type="predicted"/>
<evidence type="ECO:0000256" key="1">
    <source>
        <dbReference type="SAM" id="MobiDB-lite"/>
    </source>
</evidence>
<protein>
    <submittedName>
        <fullName evidence="2">Uncharacterized protein</fullName>
    </submittedName>
</protein>
<dbReference type="EMBL" id="ASHX02000001">
    <property type="protein sequence ID" value="OEJ94748.1"/>
    <property type="molecule type" value="Genomic_DNA"/>
</dbReference>
<evidence type="ECO:0000313" key="3">
    <source>
        <dbReference type="Proteomes" id="UP000095329"/>
    </source>
</evidence>
<dbReference type="eggNOG" id="COG1357">
    <property type="taxonomic scope" value="Bacteria"/>
</dbReference>
<organism evidence="2 3">
    <name type="scientific">Streptomyces thermolilacinus SPC6</name>
    <dbReference type="NCBI Taxonomy" id="1306406"/>
    <lineage>
        <taxon>Bacteria</taxon>
        <taxon>Bacillati</taxon>
        <taxon>Actinomycetota</taxon>
        <taxon>Actinomycetes</taxon>
        <taxon>Kitasatosporales</taxon>
        <taxon>Streptomycetaceae</taxon>
        <taxon>Streptomyces</taxon>
    </lineage>
</organism>
<accession>A0A1D3DR07</accession>
<gene>
    <name evidence="2" type="ORF">J116_009940</name>
</gene>
<name>A0A1D3DR07_9ACTN</name>
<dbReference type="AlphaFoldDB" id="A0A1D3DR07"/>
<dbReference type="RefSeq" id="WP_023586937.1">
    <property type="nucleotide sequence ID" value="NZ_ASHX02000001.1"/>
</dbReference>